<dbReference type="AlphaFoldDB" id="A0A7C9TKF3"/>
<reference evidence="1 2" key="1">
    <citation type="submission" date="2020-02" db="EMBL/GenBank/DDBJ databases">
        <title>Ideonella bacterium strain TBM-1.</title>
        <authorList>
            <person name="Chen W.-M."/>
        </authorList>
    </citation>
    <scope>NUCLEOTIDE SEQUENCE [LARGE SCALE GENOMIC DNA]</scope>
    <source>
        <strain evidence="1 2">TBM-1</strain>
    </source>
</reference>
<proteinExistence type="predicted"/>
<sequence length="144" mass="15391">MAPHAPAPVVTTAAQAEAWQADLNELAELWSRLAGQHVSLGSACACSVGGVTLQLADFEQDIIDYAIGQAEQARRDDLAAWLQRHGREGAREDGAWRVSALLEALDRVLQQGRALAGEGAPADLLPFTLARLGQTLRSFARLHG</sequence>
<comment type="caution">
    <text evidence="1">The sequence shown here is derived from an EMBL/GenBank/DDBJ whole genome shotgun (WGS) entry which is preliminary data.</text>
</comment>
<evidence type="ECO:0000313" key="1">
    <source>
        <dbReference type="EMBL" id="NDY92438.1"/>
    </source>
</evidence>
<evidence type="ECO:0000313" key="2">
    <source>
        <dbReference type="Proteomes" id="UP000484255"/>
    </source>
</evidence>
<organism evidence="1 2">
    <name type="scientific">Ideonella livida</name>
    <dbReference type="NCBI Taxonomy" id="2707176"/>
    <lineage>
        <taxon>Bacteria</taxon>
        <taxon>Pseudomonadati</taxon>
        <taxon>Pseudomonadota</taxon>
        <taxon>Betaproteobacteria</taxon>
        <taxon>Burkholderiales</taxon>
        <taxon>Sphaerotilaceae</taxon>
        <taxon>Ideonella</taxon>
    </lineage>
</organism>
<dbReference type="RefSeq" id="WP_163458325.1">
    <property type="nucleotide sequence ID" value="NZ_JAAGOH010000018.1"/>
</dbReference>
<dbReference type="Proteomes" id="UP000484255">
    <property type="component" value="Unassembled WGS sequence"/>
</dbReference>
<accession>A0A7C9TKF3</accession>
<gene>
    <name evidence="1" type="ORF">G3A44_14710</name>
</gene>
<name>A0A7C9TKF3_9BURK</name>
<protein>
    <submittedName>
        <fullName evidence="1">Uncharacterized protein</fullName>
    </submittedName>
</protein>
<keyword evidence="2" id="KW-1185">Reference proteome</keyword>
<dbReference type="EMBL" id="JAAGOH010000018">
    <property type="protein sequence ID" value="NDY92438.1"/>
    <property type="molecule type" value="Genomic_DNA"/>
</dbReference>